<organism evidence="1 2">
    <name type="scientific">Sclerotinia sclerotiorum (strain ATCC 18683 / 1980 / Ss-1)</name>
    <name type="common">White mold</name>
    <name type="synonym">Whetzelinia sclerotiorum</name>
    <dbReference type="NCBI Taxonomy" id="665079"/>
    <lineage>
        <taxon>Eukaryota</taxon>
        <taxon>Fungi</taxon>
        <taxon>Dikarya</taxon>
        <taxon>Ascomycota</taxon>
        <taxon>Pezizomycotina</taxon>
        <taxon>Leotiomycetes</taxon>
        <taxon>Helotiales</taxon>
        <taxon>Sclerotiniaceae</taxon>
        <taxon>Sclerotinia</taxon>
    </lineage>
</organism>
<reference evidence="2" key="1">
    <citation type="journal article" date="2011" name="PLoS Genet.">
        <title>Genomic analysis of the necrotrophic fungal pathogens Sclerotinia sclerotiorum and Botrytis cinerea.</title>
        <authorList>
            <person name="Amselem J."/>
            <person name="Cuomo C.A."/>
            <person name="van Kan J.A."/>
            <person name="Viaud M."/>
            <person name="Benito E.P."/>
            <person name="Couloux A."/>
            <person name="Coutinho P.M."/>
            <person name="de Vries R.P."/>
            <person name="Dyer P.S."/>
            <person name="Fillinger S."/>
            <person name="Fournier E."/>
            <person name="Gout L."/>
            <person name="Hahn M."/>
            <person name="Kohn L."/>
            <person name="Lapalu N."/>
            <person name="Plummer K.M."/>
            <person name="Pradier J.M."/>
            <person name="Quevillon E."/>
            <person name="Sharon A."/>
            <person name="Simon A."/>
            <person name="ten Have A."/>
            <person name="Tudzynski B."/>
            <person name="Tudzynski P."/>
            <person name="Wincker P."/>
            <person name="Andrew M."/>
            <person name="Anthouard V."/>
            <person name="Beever R.E."/>
            <person name="Beffa R."/>
            <person name="Benoit I."/>
            <person name="Bouzid O."/>
            <person name="Brault B."/>
            <person name="Chen Z."/>
            <person name="Choquer M."/>
            <person name="Collemare J."/>
            <person name="Cotton P."/>
            <person name="Danchin E.G."/>
            <person name="Da Silva C."/>
            <person name="Gautier A."/>
            <person name="Giraud C."/>
            <person name="Giraud T."/>
            <person name="Gonzalez C."/>
            <person name="Grossetete S."/>
            <person name="Guldener U."/>
            <person name="Henrissat B."/>
            <person name="Howlett B.J."/>
            <person name="Kodira C."/>
            <person name="Kretschmer M."/>
            <person name="Lappartient A."/>
            <person name="Leroch M."/>
            <person name="Levis C."/>
            <person name="Mauceli E."/>
            <person name="Neuveglise C."/>
            <person name="Oeser B."/>
            <person name="Pearson M."/>
            <person name="Poulain J."/>
            <person name="Poussereau N."/>
            <person name="Quesneville H."/>
            <person name="Rascle C."/>
            <person name="Schumacher J."/>
            <person name="Segurens B."/>
            <person name="Sexton A."/>
            <person name="Silva E."/>
            <person name="Sirven C."/>
            <person name="Soanes D.M."/>
            <person name="Talbot N.J."/>
            <person name="Templeton M."/>
            <person name="Yandava C."/>
            <person name="Yarden O."/>
            <person name="Zeng Q."/>
            <person name="Rollins J.A."/>
            <person name="Lebrun M.H."/>
            <person name="Dickman M."/>
        </authorList>
    </citation>
    <scope>NUCLEOTIDE SEQUENCE [LARGE SCALE GENOMIC DNA]</scope>
    <source>
        <strain evidence="2">ATCC 18683 / 1980 / Ss-1</strain>
    </source>
</reference>
<dbReference type="InParanoid" id="A7F535"/>
<dbReference type="Proteomes" id="UP000001312">
    <property type="component" value="Unassembled WGS sequence"/>
</dbReference>
<sequence>MAKRAVLQSAGLDRFPETSASNHSKNGGLKISSSYHRITRSGYLPMQLEHYQSCISHALHYTDSLQSVQHTETLLGTIDALNTLMLYWGVHVKVLKHHCIVFYAHSLDGASTSGRLS</sequence>
<dbReference type="EMBL" id="CH476642">
    <property type="protein sequence ID" value="EDN97856.1"/>
    <property type="molecule type" value="Genomic_DNA"/>
</dbReference>
<evidence type="ECO:0000313" key="1">
    <source>
        <dbReference type="EMBL" id="EDN97856.1"/>
    </source>
</evidence>
<proteinExistence type="predicted"/>
<protein>
    <submittedName>
        <fullName evidence="1">Uncharacterized protein</fullName>
    </submittedName>
</protein>
<keyword evidence="2" id="KW-1185">Reference proteome</keyword>
<dbReference type="KEGG" id="ssl:SS1G_12710"/>
<accession>A7F535</accession>
<name>A7F535_SCLS1</name>
<gene>
    <name evidence="1" type="ORF">SS1G_12710</name>
</gene>
<dbReference type="AlphaFoldDB" id="A7F535"/>
<evidence type="ECO:0000313" key="2">
    <source>
        <dbReference type="Proteomes" id="UP000001312"/>
    </source>
</evidence>
<dbReference type="GeneID" id="5482222"/>
<dbReference type="RefSeq" id="XP_001586135.1">
    <property type="nucleotide sequence ID" value="XM_001586085.1"/>
</dbReference>